<sequence length="336" mass="36595">MSLSELQIGSPLRMHLLWVVLAVALIWLLSMASARRAATKFVTSEMRQRVLGRTNQIRNAASLALAITSLALLVAALLDVRWGQVSRPVPQSGIEVMFVLDVSRSMLAEDVTPSRLDRAKQMIKDTIDEMAGDRVGLVLFAGEVKQQIPMTSHYDDFKSRLDEVGPDNLVRGGSRLGDAITVAAVGYLTQTNEHKAMVLVTDGEDMESKPVEAAKRAKEEKGITIFTIGLGDLDAGARIPVKTRTGRSTFVQHDGETVLSKLNGDILARVATETGGAYIPAGTKQVNMADVYHGYIATVEQQEFETTKVDGYEARFVWFLAPAIALLVAQITIAKD</sequence>
<evidence type="ECO:0000256" key="2">
    <source>
        <dbReference type="ARBA" id="ARBA00022692"/>
    </source>
</evidence>
<dbReference type="AlphaFoldDB" id="A0A5C6EA28"/>
<dbReference type="InterPro" id="IPR050768">
    <property type="entry name" value="UPF0353/GerABKA_families"/>
</dbReference>
<name>A0A5C6EA28_9BACT</name>
<reference evidence="7 8" key="1">
    <citation type="submission" date="2019-02" db="EMBL/GenBank/DDBJ databases">
        <title>Deep-cultivation of Planctomycetes and their phenomic and genomic characterization uncovers novel biology.</title>
        <authorList>
            <person name="Wiegand S."/>
            <person name="Jogler M."/>
            <person name="Boedeker C."/>
            <person name="Pinto D."/>
            <person name="Vollmers J."/>
            <person name="Rivas-Marin E."/>
            <person name="Kohn T."/>
            <person name="Peeters S.H."/>
            <person name="Heuer A."/>
            <person name="Rast P."/>
            <person name="Oberbeckmann S."/>
            <person name="Bunk B."/>
            <person name="Jeske O."/>
            <person name="Meyerdierks A."/>
            <person name="Storesund J.E."/>
            <person name="Kallscheuer N."/>
            <person name="Luecker S."/>
            <person name="Lage O.M."/>
            <person name="Pohl T."/>
            <person name="Merkel B.J."/>
            <person name="Hornburger P."/>
            <person name="Mueller R.-W."/>
            <person name="Bruemmer F."/>
            <person name="Labrenz M."/>
            <person name="Spormann A.M."/>
            <person name="Op Den Camp H."/>
            <person name="Overmann J."/>
            <person name="Amann R."/>
            <person name="Jetten M.S.M."/>
            <person name="Mascher T."/>
            <person name="Medema M.H."/>
            <person name="Devos D.P."/>
            <person name="Kaster A.-K."/>
            <person name="Ovreas L."/>
            <person name="Rohde M."/>
            <person name="Galperin M.Y."/>
            <person name="Jogler C."/>
        </authorList>
    </citation>
    <scope>NUCLEOTIDE SEQUENCE [LARGE SCALE GENOMIC DNA]</scope>
    <source>
        <strain evidence="7 8">Poly51</strain>
    </source>
</reference>
<feature type="domain" description="VWFA" evidence="6">
    <location>
        <begin position="95"/>
        <end position="270"/>
    </location>
</feature>
<comment type="caution">
    <text evidence="7">The sequence shown here is derived from an EMBL/GenBank/DDBJ whole genome shotgun (WGS) entry which is preliminary data.</text>
</comment>
<evidence type="ECO:0000256" key="4">
    <source>
        <dbReference type="ARBA" id="ARBA00023136"/>
    </source>
</evidence>
<keyword evidence="8" id="KW-1185">Reference proteome</keyword>
<keyword evidence="3 5" id="KW-1133">Transmembrane helix</keyword>
<dbReference type="PANTHER" id="PTHR22550:SF5">
    <property type="entry name" value="LEUCINE ZIPPER PROTEIN 4"/>
    <property type="match status" value="1"/>
</dbReference>
<dbReference type="PROSITE" id="PS50234">
    <property type="entry name" value="VWFA"/>
    <property type="match status" value="1"/>
</dbReference>
<gene>
    <name evidence="7" type="ORF">Poly51_60430</name>
</gene>
<evidence type="ECO:0000313" key="8">
    <source>
        <dbReference type="Proteomes" id="UP000318288"/>
    </source>
</evidence>
<dbReference type="EMBL" id="SJPW01000011">
    <property type="protein sequence ID" value="TWU44611.1"/>
    <property type="molecule type" value="Genomic_DNA"/>
</dbReference>
<evidence type="ECO:0000256" key="3">
    <source>
        <dbReference type="ARBA" id="ARBA00022989"/>
    </source>
</evidence>
<proteinExistence type="predicted"/>
<evidence type="ECO:0000256" key="5">
    <source>
        <dbReference type="SAM" id="Phobius"/>
    </source>
</evidence>
<dbReference type="PANTHER" id="PTHR22550">
    <property type="entry name" value="SPORE GERMINATION PROTEIN"/>
    <property type="match status" value="1"/>
</dbReference>
<keyword evidence="2 5" id="KW-0812">Transmembrane</keyword>
<dbReference type="InterPro" id="IPR002035">
    <property type="entry name" value="VWF_A"/>
</dbReference>
<dbReference type="Proteomes" id="UP000318288">
    <property type="component" value="Unassembled WGS sequence"/>
</dbReference>
<accession>A0A5C6EA28</accession>
<evidence type="ECO:0000313" key="7">
    <source>
        <dbReference type="EMBL" id="TWU44611.1"/>
    </source>
</evidence>
<dbReference type="OrthoDB" id="9781333at2"/>
<dbReference type="InterPro" id="IPR036465">
    <property type="entry name" value="vWFA_dom_sf"/>
</dbReference>
<protein>
    <submittedName>
        <fullName evidence="7">von Willebrand factor type A domain protein</fullName>
    </submittedName>
</protein>
<dbReference type="Pfam" id="PF13519">
    <property type="entry name" value="VWA_2"/>
    <property type="match status" value="1"/>
</dbReference>
<evidence type="ECO:0000256" key="1">
    <source>
        <dbReference type="ARBA" id="ARBA00022475"/>
    </source>
</evidence>
<organism evidence="7 8">
    <name type="scientific">Rubripirellula tenax</name>
    <dbReference type="NCBI Taxonomy" id="2528015"/>
    <lineage>
        <taxon>Bacteria</taxon>
        <taxon>Pseudomonadati</taxon>
        <taxon>Planctomycetota</taxon>
        <taxon>Planctomycetia</taxon>
        <taxon>Pirellulales</taxon>
        <taxon>Pirellulaceae</taxon>
        <taxon>Rubripirellula</taxon>
    </lineage>
</organism>
<keyword evidence="4 5" id="KW-0472">Membrane</keyword>
<feature type="transmembrane region" description="Helical" evidence="5">
    <location>
        <begin position="60"/>
        <end position="78"/>
    </location>
</feature>
<dbReference type="SMART" id="SM00327">
    <property type="entry name" value="VWA"/>
    <property type="match status" value="1"/>
</dbReference>
<keyword evidence="1" id="KW-1003">Cell membrane</keyword>
<dbReference type="PRINTS" id="PR00453">
    <property type="entry name" value="VWFADOMAIN"/>
</dbReference>
<dbReference type="Gene3D" id="3.40.50.410">
    <property type="entry name" value="von Willebrand factor, type A domain"/>
    <property type="match status" value="1"/>
</dbReference>
<dbReference type="RefSeq" id="WP_146462417.1">
    <property type="nucleotide sequence ID" value="NZ_SJPW01000011.1"/>
</dbReference>
<evidence type="ECO:0000259" key="6">
    <source>
        <dbReference type="PROSITE" id="PS50234"/>
    </source>
</evidence>
<dbReference type="SUPFAM" id="SSF53300">
    <property type="entry name" value="vWA-like"/>
    <property type="match status" value="1"/>
</dbReference>